<protein>
    <submittedName>
        <fullName evidence="1">Uncharacterized protein</fullName>
    </submittedName>
</protein>
<evidence type="ECO:0000313" key="2">
    <source>
        <dbReference type="Proteomes" id="UP001331515"/>
    </source>
</evidence>
<proteinExistence type="predicted"/>
<dbReference type="AlphaFoldDB" id="A0AAN8D9M8"/>
<evidence type="ECO:0000313" key="1">
    <source>
        <dbReference type="EMBL" id="KAK5919246.1"/>
    </source>
</evidence>
<sequence length="77" mass="8591">MYISRRAGGARILHRHCTILAINLSAPTGNFSDTWYSQSSTMTRLQLAFYGSNSAVHGRSHSTQVLTDICLNFHYVS</sequence>
<reference evidence="1 2" key="1">
    <citation type="journal article" date="2023" name="Mol. Biol. Evol.">
        <title>Genomics of Secondarily Temperate Adaptation in the Only Non-Antarctic Icefish.</title>
        <authorList>
            <person name="Rivera-Colon A.G."/>
            <person name="Rayamajhi N."/>
            <person name="Minhas B.F."/>
            <person name="Madrigal G."/>
            <person name="Bilyk K.T."/>
            <person name="Yoon V."/>
            <person name="Hune M."/>
            <person name="Gregory S."/>
            <person name="Cheng C.H.C."/>
            <person name="Catchen J.M."/>
        </authorList>
    </citation>
    <scope>NUCLEOTIDE SEQUENCE [LARGE SCALE GENOMIC DNA]</scope>
    <source>
        <tissue evidence="1">White muscle</tissue>
    </source>
</reference>
<comment type="caution">
    <text evidence="1">The sequence shown here is derived from an EMBL/GenBank/DDBJ whole genome shotgun (WGS) entry which is preliminary data.</text>
</comment>
<name>A0AAN8D9M8_CHAGU</name>
<organism evidence="1 2">
    <name type="scientific">Champsocephalus gunnari</name>
    <name type="common">Mackerel icefish</name>
    <dbReference type="NCBI Taxonomy" id="52237"/>
    <lineage>
        <taxon>Eukaryota</taxon>
        <taxon>Metazoa</taxon>
        <taxon>Chordata</taxon>
        <taxon>Craniata</taxon>
        <taxon>Vertebrata</taxon>
        <taxon>Euteleostomi</taxon>
        <taxon>Actinopterygii</taxon>
        <taxon>Neopterygii</taxon>
        <taxon>Teleostei</taxon>
        <taxon>Neoteleostei</taxon>
        <taxon>Acanthomorphata</taxon>
        <taxon>Eupercaria</taxon>
        <taxon>Perciformes</taxon>
        <taxon>Notothenioidei</taxon>
        <taxon>Channichthyidae</taxon>
        <taxon>Champsocephalus</taxon>
    </lineage>
</organism>
<keyword evidence="2" id="KW-1185">Reference proteome</keyword>
<dbReference type="EMBL" id="JAURVH010001524">
    <property type="protein sequence ID" value="KAK5919246.1"/>
    <property type="molecule type" value="Genomic_DNA"/>
</dbReference>
<accession>A0AAN8D9M8</accession>
<dbReference type="Proteomes" id="UP001331515">
    <property type="component" value="Unassembled WGS sequence"/>
</dbReference>
<gene>
    <name evidence="1" type="ORF">CgunFtcFv8_023152</name>
</gene>